<dbReference type="Proteomes" id="UP000805193">
    <property type="component" value="Unassembled WGS sequence"/>
</dbReference>
<keyword evidence="2" id="KW-1185">Reference proteome</keyword>
<proteinExistence type="predicted"/>
<comment type="caution">
    <text evidence="1">The sequence shown here is derived from an EMBL/GenBank/DDBJ whole genome shotgun (WGS) entry which is preliminary data.</text>
</comment>
<organism evidence="1 2">
    <name type="scientific">Ixodes persulcatus</name>
    <name type="common">Taiga tick</name>
    <dbReference type="NCBI Taxonomy" id="34615"/>
    <lineage>
        <taxon>Eukaryota</taxon>
        <taxon>Metazoa</taxon>
        <taxon>Ecdysozoa</taxon>
        <taxon>Arthropoda</taxon>
        <taxon>Chelicerata</taxon>
        <taxon>Arachnida</taxon>
        <taxon>Acari</taxon>
        <taxon>Parasitiformes</taxon>
        <taxon>Ixodida</taxon>
        <taxon>Ixodoidea</taxon>
        <taxon>Ixodidae</taxon>
        <taxon>Ixodinae</taxon>
        <taxon>Ixodes</taxon>
    </lineage>
</organism>
<evidence type="ECO:0000313" key="2">
    <source>
        <dbReference type="Proteomes" id="UP000805193"/>
    </source>
</evidence>
<protein>
    <submittedName>
        <fullName evidence="1">Uncharacterized protein</fullName>
    </submittedName>
</protein>
<name>A0AC60P267_IXOPE</name>
<gene>
    <name evidence="1" type="ORF">HPB47_009348</name>
</gene>
<evidence type="ECO:0000313" key="1">
    <source>
        <dbReference type="EMBL" id="KAG0413516.1"/>
    </source>
</evidence>
<dbReference type="EMBL" id="JABSTQ010011252">
    <property type="protein sequence ID" value="KAG0413516.1"/>
    <property type="molecule type" value="Genomic_DNA"/>
</dbReference>
<accession>A0AC60P267</accession>
<reference evidence="1 2" key="1">
    <citation type="journal article" date="2020" name="Cell">
        <title>Large-Scale Comparative Analyses of Tick Genomes Elucidate Their Genetic Diversity and Vector Capacities.</title>
        <authorList>
            <consortium name="Tick Genome and Microbiome Consortium (TIGMIC)"/>
            <person name="Jia N."/>
            <person name="Wang J."/>
            <person name="Shi W."/>
            <person name="Du L."/>
            <person name="Sun Y."/>
            <person name="Zhan W."/>
            <person name="Jiang J.F."/>
            <person name="Wang Q."/>
            <person name="Zhang B."/>
            <person name="Ji P."/>
            <person name="Bell-Sakyi L."/>
            <person name="Cui X.M."/>
            <person name="Yuan T.T."/>
            <person name="Jiang B.G."/>
            <person name="Yang W.F."/>
            <person name="Lam T.T."/>
            <person name="Chang Q.C."/>
            <person name="Ding S.J."/>
            <person name="Wang X.J."/>
            <person name="Zhu J.G."/>
            <person name="Ruan X.D."/>
            <person name="Zhao L."/>
            <person name="Wei J.T."/>
            <person name="Ye R.Z."/>
            <person name="Que T.C."/>
            <person name="Du C.H."/>
            <person name="Zhou Y.H."/>
            <person name="Cheng J.X."/>
            <person name="Dai P.F."/>
            <person name="Guo W.B."/>
            <person name="Han X.H."/>
            <person name="Huang E.J."/>
            <person name="Li L.F."/>
            <person name="Wei W."/>
            <person name="Gao Y.C."/>
            <person name="Liu J.Z."/>
            <person name="Shao H.Z."/>
            <person name="Wang X."/>
            <person name="Wang C.C."/>
            <person name="Yang T.C."/>
            <person name="Huo Q.B."/>
            <person name="Li W."/>
            <person name="Chen H.Y."/>
            <person name="Chen S.E."/>
            <person name="Zhou L.G."/>
            <person name="Ni X.B."/>
            <person name="Tian J.H."/>
            <person name="Sheng Y."/>
            <person name="Liu T."/>
            <person name="Pan Y.S."/>
            <person name="Xia L.Y."/>
            <person name="Li J."/>
            <person name="Zhao F."/>
            <person name="Cao W.C."/>
        </authorList>
    </citation>
    <scope>NUCLEOTIDE SEQUENCE [LARGE SCALE GENOMIC DNA]</scope>
    <source>
        <strain evidence="1">Iper-2018</strain>
    </source>
</reference>
<sequence>MAVIWMIVVEQRYEAGLATPAWEVGDWRLLRPLLQRRWLSPSRTRNPGGAAAEAWNSCAAPRCSQPTETLT</sequence>